<dbReference type="EMBL" id="JAVHJL010000005">
    <property type="protein sequence ID" value="KAK6503727.1"/>
    <property type="molecule type" value="Genomic_DNA"/>
</dbReference>
<reference evidence="3 4" key="1">
    <citation type="submission" date="2023-08" db="EMBL/GenBank/DDBJ databases">
        <authorList>
            <person name="Palmer J.M."/>
        </authorList>
    </citation>
    <scope>NUCLEOTIDE SEQUENCE [LARGE SCALE GENOMIC DNA]</scope>
    <source>
        <strain evidence="3 4">TWF481</strain>
    </source>
</reference>
<evidence type="ECO:0000313" key="3">
    <source>
        <dbReference type="EMBL" id="KAK6503727.1"/>
    </source>
</evidence>
<dbReference type="PANTHER" id="PTHR36223">
    <property type="entry name" value="BETA-LACTAMASE-TYPE TRANSPEPTIDASE FOLD DOMAIN CONTAINING PROTEIN"/>
    <property type="match status" value="1"/>
</dbReference>
<dbReference type="InterPro" id="IPR057678">
    <property type="entry name" value="DUF7918"/>
</dbReference>
<dbReference type="PANTHER" id="PTHR36223:SF1">
    <property type="entry name" value="TRANSCRIPTION ELONGATION FACTOR EAF N-TERMINAL DOMAIN-CONTAINING PROTEIN"/>
    <property type="match status" value="1"/>
</dbReference>
<organism evidence="3 4">
    <name type="scientific">Arthrobotrys musiformis</name>
    <dbReference type="NCBI Taxonomy" id="47236"/>
    <lineage>
        <taxon>Eukaryota</taxon>
        <taxon>Fungi</taxon>
        <taxon>Dikarya</taxon>
        <taxon>Ascomycota</taxon>
        <taxon>Pezizomycotina</taxon>
        <taxon>Orbiliomycetes</taxon>
        <taxon>Orbiliales</taxon>
        <taxon>Orbiliaceae</taxon>
        <taxon>Arthrobotrys</taxon>
    </lineage>
</organism>
<dbReference type="Pfam" id="PF25534">
    <property type="entry name" value="DUF7918"/>
    <property type="match status" value="1"/>
</dbReference>
<gene>
    <name evidence="3" type="ORF">TWF481_008731</name>
</gene>
<evidence type="ECO:0000256" key="1">
    <source>
        <dbReference type="SAM" id="MobiDB-lite"/>
    </source>
</evidence>
<sequence>MPEHKGISCELQVEGSKATEYQVTTAGSICSSHIISQEDKLFSFHLNINSPMLGGGGVGRLDLELWADGQKLDGFTFTETNYLVDDAQIQDMSGTVKVVKLRFAKLETVDEKKANMETRQDILTKLGTLEIKIWRAHQDITQTNSLLYQQPSTNPIHEKSIKGESITHCTKLADAKPVQNPSSSGYLTRKVDSYETPWVTFIFRHASKSLLEAAGIIPKEKKAVAKKTLSKNVAAPITYRVKIKREHESPKSNKEGSAGDNSEGTIEDDTCAVTQTRRWADHRLPPIERNSAYDMSRTYDPEHNHKKKRPRYDTKKHRPDDK</sequence>
<accession>A0AAV9W819</accession>
<evidence type="ECO:0000313" key="4">
    <source>
        <dbReference type="Proteomes" id="UP001370758"/>
    </source>
</evidence>
<feature type="region of interest" description="Disordered" evidence="1">
    <location>
        <begin position="244"/>
        <end position="322"/>
    </location>
</feature>
<name>A0AAV9W819_9PEZI</name>
<evidence type="ECO:0000259" key="2">
    <source>
        <dbReference type="Pfam" id="PF25534"/>
    </source>
</evidence>
<dbReference type="Proteomes" id="UP001370758">
    <property type="component" value="Unassembled WGS sequence"/>
</dbReference>
<feature type="compositionally biased region" description="Basic residues" evidence="1">
    <location>
        <begin position="304"/>
        <end position="322"/>
    </location>
</feature>
<feature type="compositionally biased region" description="Basic and acidic residues" evidence="1">
    <location>
        <begin position="245"/>
        <end position="254"/>
    </location>
</feature>
<keyword evidence="4" id="KW-1185">Reference proteome</keyword>
<dbReference type="AlphaFoldDB" id="A0AAV9W819"/>
<proteinExistence type="predicted"/>
<protein>
    <recommendedName>
        <fullName evidence="2">DUF7918 domain-containing protein</fullName>
    </recommendedName>
</protein>
<feature type="domain" description="DUF7918" evidence="2">
    <location>
        <begin position="6"/>
        <end position="219"/>
    </location>
</feature>
<comment type="caution">
    <text evidence="3">The sequence shown here is derived from an EMBL/GenBank/DDBJ whole genome shotgun (WGS) entry which is preliminary data.</text>
</comment>